<accession>A0AAE1EKY3</accession>
<dbReference type="NCBIfam" id="NF003661">
    <property type="entry name" value="PRK05291.1-3"/>
    <property type="match status" value="1"/>
</dbReference>
<evidence type="ECO:0000256" key="5">
    <source>
        <dbReference type="ARBA" id="ARBA00023134"/>
    </source>
</evidence>
<dbReference type="GO" id="GO:0030488">
    <property type="term" value="P:tRNA methylation"/>
    <property type="evidence" value="ECO:0007669"/>
    <property type="project" value="TreeGrafter"/>
</dbReference>
<dbReference type="InterPro" id="IPR027368">
    <property type="entry name" value="MnmE_dom2"/>
</dbReference>
<gene>
    <name evidence="7" type="ORF">Pcinc_037964</name>
</gene>
<evidence type="ECO:0000313" key="8">
    <source>
        <dbReference type="Proteomes" id="UP001286313"/>
    </source>
</evidence>
<dbReference type="InterPro" id="IPR004520">
    <property type="entry name" value="GTPase_MnmE"/>
</dbReference>
<feature type="domain" description="TrmE-type G" evidence="6">
    <location>
        <begin position="260"/>
        <end position="451"/>
    </location>
</feature>
<dbReference type="FunFam" id="3.30.1360.120:FF:000007">
    <property type="entry name" value="tRNA modification GTPase GTPBP3, mitochondrial"/>
    <property type="match status" value="1"/>
</dbReference>
<evidence type="ECO:0000313" key="7">
    <source>
        <dbReference type="EMBL" id="KAK3855643.1"/>
    </source>
</evidence>
<keyword evidence="8" id="KW-1185">Reference proteome</keyword>
<dbReference type="SUPFAM" id="SSF116878">
    <property type="entry name" value="TrmE connector domain"/>
    <property type="match status" value="1"/>
</dbReference>
<dbReference type="Pfam" id="PF10396">
    <property type="entry name" value="TrmE_N"/>
    <property type="match status" value="1"/>
</dbReference>
<evidence type="ECO:0000259" key="6">
    <source>
        <dbReference type="PROSITE" id="PS51709"/>
    </source>
</evidence>
<dbReference type="InterPro" id="IPR018948">
    <property type="entry name" value="GTP-bd_TrmE_N"/>
</dbReference>
<dbReference type="Pfam" id="PF12631">
    <property type="entry name" value="MnmE_helical"/>
    <property type="match status" value="1"/>
</dbReference>
<evidence type="ECO:0000256" key="2">
    <source>
        <dbReference type="ARBA" id="ARBA00011043"/>
    </source>
</evidence>
<dbReference type="InterPro" id="IPR025867">
    <property type="entry name" value="MnmE_helical"/>
</dbReference>
<organism evidence="7 8">
    <name type="scientific">Petrolisthes cinctipes</name>
    <name type="common">Flat porcelain crab</name>
    <dbReference type="NCBI Taxonomy" id="88211"/>
    <lineage>
        <taxon>Eukaryota</taxon>
        <taxon>Metazoa</taxon>
        <taxon>Ecdysozoa</taxon>
        <taxon>Arthropoda</taxon>
        <taxon>Crustacea</taxon>
        <taxon>Multicrustacea</taxon>
        <taxon>Malacostraca</taxon>
        <taxon>Eumalacostraca</taxon>
        <taxon>Eucarida</taxon>
        <taxon>Decapoda</taxon>
        <taxon>Pleocyemata</taxon>
        <taxon>Anomura</taxon>
        <taxon>Galatheoidea</taxon>
        <taxon>Porcellanidae</taxon>
        <taxon>Petrolisthes</taxon>
    </lineage>
</organism>
<reference evidence="7" key="1">
    <citation type="submission" date="2023-10" db="EMBL/GenBank/DDBJ databases">
        <title>Genome assemblies of two species of porcelain crab, Petrolisthes cinctipes and Petrolisthes manimaculis (Anomura: Porcellanidae).</title>
        <authorList>
            <person name="Angst P."/>
        </authorList>
    </citation>
    <scope>NUCLEOTIDE SEQUENCE</scope>
    <source>
        <strain evidence="7">PB745_01</strain>
        <tissue evidence="7">Gill</tissue>
    </source>
</reference>
<comment type="subcellular location">
    <subcellularLocation>
        <location evidence="1">Mitochondrion</location>
    </subcellularLocation>
</comment>
<dbReference type="InterPro" id="IPR027266">
    <property type="entry name" value="TrmE/GcvT-like"/>
</dbReference>
<dbReference type="AlphaFoldDB" id="A0AAE1EKY3"/>
<name>A0AAE1EKY3_PETCI</name>
<dbReference type="CDD" id="cd04164">
    <property type="entry name" value="trmE"/>
    <property type="match status" value="1"/>
</dbReference>
<dbReference type="HAMAP" id="MF_00379">
    <property type="entry name" value="GTPase_MnmE"/>
    <property type="match status" value="1"/>
</dbReference>
<dbReference type="PROSITE" id="PS51709">
    <property type="entry name" value="G_TRME"/>
    <property type="match status" value="1"/>
</dbReference>
<keyword evidence="4" id="KW-0547">Nucleotide-binding</keyword>
<dbReference type="PANTHER" id="PTHR42714:SF2">
    <property type="entry name" value="TRNA MODIFICATION GTPASE GTPBP3, MITOCHONDRIAL"/>
    <property type="match status" value="1"/>
</dbReference>
<proteinExistence type="inferred from homology"/>
<keyword evidence="5" id="KW-0342">GTP-binding</keyword>
<dbReference type="InterPro" id="IPR027417">
    <property type="entry name" value="P-loop_NTPase"/>
</dbReference>
<evidence type="ECO:0000256" key="4">
    <source>
        <dbReference type="ARBA" id="ARBA00022741"/>
    </source>
</evidence>
<dbReference type="PANTHER" id="PTHR42714">
    <property type="entry name" value="TRNA MODIFICATION GTPASE GTPBP3"/>
    <property type="match status" value="1"/>
</dbReference>
<comment type="caution">
    <text evidence="7">The sequence shown here is derived from an EMBL/GenBank/DDBJ whole genome shotgun (WGS) entry which is preliminary data.</text>
</comment>
<dbReference type="CDD" id="cd14858">
    <property type="entry name" value="TrmE_N"/>
    <property type="match status" value="1"/>
</dbReference>
<dbReference type="GO" id="GO:0005525">
    <property type="term" value="F:GTP binding"/>
    <property type="evidence" value="ECO:0007669"/>
    <property type="project" value="UniProtKB-KW"/>
</dbReference>
<dbReference type="Gene3D" id="1.20.120.430">
    <property type="entry name" value="tRNA modification GTPase MnmE domain 2"/>
    <property type="match status" value="2"/>
</dbReference>
<dbReference type="InterPro" id="IPR005225">
    <property type="entry name" value="Small_GTP-bd"/>
</dbReference>
<dbReference type="GO" id="GO:0005739">
    <property type="term" value="C:mitochondrion"/>
    <property type="evidence" value="ECO:0007669"/>
    <property type="project" value="UniProtKB-SubCell"/>
</dbReference>
<dbReference type="InterPro" id="IPR006073">
    <property type="entry name" value="GTP-bd"/>
</dbReference>
<comment type="similarity">
    <text evidence="2">Belongs to the TRAFAC class TrmE-Era-EngA-EngB-Septin-like GTPase superfamily. TrmE GTPase family.</text>
</comment>
<dbReference type="GO" id="GO:0002098">
    <property type="term" value="P:tRNA wobble uridine modification"/>
    <property type="evidence" value="ECO:0007669"/>
    <property type="project" value="TreeGrafter"/>
</dbReference>
<dbReference type="NCBIfam" id="TIGR00231">
    <property type="entry name" value="small_GTP"/>
    <property type="match status" value="1"/>
</dbReference>
<dbReference type="GO" id="GO:0003924">
    <property type="term" value="F:GTPase activity"/>
    <property type="evidence" value="ECO:0007669"/>
    <property type="project" value="InterPro"/>
</dbReference>
<dbReference type="InterPro" id="IPR031168">
    <property type="entry name" value="G_TrmE"/>
</dbReference>
<dbReference type="EMBL" id="JAWQEG010006142">
    <property type="protein sequence ID" value="KAK3855643.1"/>
    <property type="molecule type" value="Genomic_DNA"/>
</dbReference>
<keyword evidence="3" id="KW-0819">tRNA processing</keyword>
<dbReference type="Gene3D" id="3.30.1360.120">
    <property type="entry name" value="Probable tRNA modification gtpase trme, domain 1"/>
    <property type="match status" value="1"/>
</dbReference>
<protein>
    <recommendedName>
        <fullName evidence="6">TrmE-type G domain-containing protein</fullName>
    </recommendedName>
</protein>
<evidence type="ECO:0000256" key="1">
    <source>
        <dbReference type="ARBA" id="ARBA00004173"/>
    </source>
</evidence>
<dbReference type="Pfam" id="PF01926">
    <property type="entry name" value="MMR_HSR1"/>
    <property type="match status" value="1"/>
</dbReference>
<dbReference type="Proteomes" id="UP001286313">
    <property type="component" value="Unassembled WGS sequence"/>
</dbReference>
<evidence type="ECO:0000256" key="3">
    <source>
        <dbReference type="ARBA" id="ARBA00022694"/>
    </source>
</evidence>
<dbReference type="SUPFAM" id="SSF52540">
    <property type="entry name" value="P-loop containing nucleoside triphosphate hydrolases"/>
    <property type="match status" value="1"/>
</dbReference>
<sequence>MLTCFSENVGMAASVMNQVLRVRQLLWPDVRLMRCACLTNMRMASTVFALSSGQGKCGVAIVRVTGKRVGDVFTHMTHPATLPRPRLAALRHILHPSTGERLDRGLVLWFPAPHSFTGEDSCELHMHGGTAVISAVLSALGTLPGYTPAQPGDFTKRAFHHGKLDLTAVEGLGDLIHAETEAQRKQALRQMEGALGELYESWRKTILHCRASLEAYIDFSEDDNIELGVVSDVESRVQGLVEEMKRHLADGRRGERLRSGLQLAILGQPNVGKSSLLNTLIQRPAAIVSPVPGTTRDVVETVVDLGGYPVVVCDTAGLRKTNDVVEKEGVRRALAKAQQADIAVVMLEARQVLQAIKAGDFKWDIYLMKHFTQMGILSDQKTTSDSNDEMIVLEWLSSNSYVTLVNKVDLICSEEDRRLLQTALADKCSLLSIKTEEGLGRTVQQVKELCAALCDVGMAENPTLTAARHRTHITACLNSLTSILEPDNWSAVEQDSYKIKQNYKCSPQCHHLTPYNILLQPKESLTSEPMERQRSLLEQEGTILLAAHHLQRAATNLGHVTGHITSEDVLNHIFSAFCIGK</sequence>
<dbReference type="Gene3D" id="3.40.50.300">
    <property type="entry name" value="P-loop containing nucleotide triphosphate hydrolases"/>
    <property type="match status" value="1"/>
</dbReference>